<reference evidence="12 13" key="1">
    <citation type="submission" date="2016-10" db="EMBL/GenBank/DDBJ databases">
        <authorList>
            <person name="de Groot N.N."/>
        </authorList>
    </citation>
    <scope>NUCLEOTIDE SEQUENCE [LARGE SCALE GENOMIC DNA]</scope>
    <source>
        <strain evidence="12 13">CGMCC 4.3510</strain>
    </source>
</reference>
<proteinExistence type="inferred from homology"/>
<evidence type="ECO:0000256" key="1">
    <source>
        <dbReference type="ARBA" id="ARBA00001947"/>
    </source>
</evidence>
<gene>
    <name evidence="12" type="ORF">SAMN05216251_11393</name>
</gene>
<dbReference type="PANTHER" id="PTHR43401:SF2">
    <property type="entry name" value="L-THREONINE 3-DEHYDROGENASE"/>
    <property type="match status" value="1"/>
</dbReference>
<dbReference type="SUPFAM" id="SSF51735">
    <property type="entry name" value="NAD(P)-binding Rossmann-fold domains"/>
    <property type="match status" value="1"/>
</dbReference>
<evidence type="ECO:0000259" key="10">
    <source>
        <dbReference type="Pfam" id="PF00107"/>
    </source>
</evidence>
<dbReference type="EC" id="1.1.1.329" evidence="6"/>
<evidence type="ECO:0000256" key="5">
    <source>
        <dbReference type="ARBA" id="ARBA00038004"/>
    </source>
</evidence>
<feature type="domain" description="Alcohol dehydrogenase-like C-terminal" evidence="10">
    <location>
        <begin position="195"/>
        <end position="325"/>
    </location>
</feature>
<dbReference type="OrthoDB" id="9797931at2"/>
<dbReference type="Gene3D" id="3.40.50.720">
    <property type="entry name" value="NAD(P)-binding Rossmann-like Domain"/>
    <property type="match status" value="1"/>
</dbReference>
<dbReference type="PANTHER" id="PTHR43401">
    <property type="entry name" value="L-THREONINE 3-DEHYDROGENASE"/>
    <property type="match status" value="1"/>
</dbReference>
<name>A0A1I2ICX6_9ACTN</name>
<feature type="domain" description="Alcohol dehydrogenase-like N-terminal" evidence="11">
    <location>
        <begin position="29"/>
        <end position="153"/>
    </location>
</feature>
<dbReference type="Pfam" id="PF00107">
    <property type="entry name" value="ADH_zinc_N"/>
    <property type="match status" value="1"/>
</dbReference>
<dbReference type="InterPro" id="IPR050129">
    <property type="entry name" value="Zn_alcohol_dh"/>
</dbReference>
<dbReference type="AlphaFoldDB" id="A0A1I2ICX6"/>
<dbReference type="RefSeq" id="WP_093715350.1">
    <property type="nucleotide sequence ID" value="NZ_FONG01000013.1"/>
</dbReference>
<evidence type="ECO:0000256" key="3">
    <source>
        <dbReference type="ARBA" id="ARBA00037678"/>
    </source>
</evidence>
<evidence type="ECO:0000256" key="9">
    <source>
        <dbReference type="ARBA" id="ARBA00049085"/>
    </source>
</evidence>
<dbReference type="EMBL" id="FONG01000013">
    <property type="protein sequence ID" value="SFF40222.1"/>
    <property type="molecule type" value="Genomic_DNA"/>
</dbReference>
<dbReference type="InterPro" id="IPR013149">
    <property type="entry name" value="ADH-like_C"/>
</dbReference>
<dbReference type="Pfam" id="PF08240">
    <property type="entry name" value="ADH_N"/>
    <property type="match status" value="1"/>
</dbReference>
<organism evidence="12 13">
    <name type="scientific">Actinacidiphila alni</name>
    <dbReference type="NCBI Taxonomy" id="380248"/>
    <lineage>
        <taxon>Bacteria</taxon>
        <taxon>Bacillati</taxon>
        <taxon>Actinomycetota</taxon>
        <taxon>Actinomycetes</taxon>
        <taxon>Kitasatosporales</taxon>
        <taxon>Streptomycetaceae</taxon>
        <taxon>Actinacidiphila</taxon>
    </lineage>
</organism>
<evidence type="ECO:0000256" key="4">
    <source>
        <dbReference type="ARBA" id="ARBA00037908"/>
    </source>
</evidence>
<keyword evidence="2" id="KW-0560">Oxidoreductase</keyword>
<comment type="function">
    <text evidence="3">Catalyzes the oxidation of 2-deoxy-scyllo-inosamine (DOIA) with NAD(+) or NADP(+), forming 3-amino-2,3-dideoxy-scyllo-inosose (amino-DOI).</text>
</comment>
<protein>
    <recommendedName>
        <fullName evidence="7">2-deoxy-scyllo-inosamine dehydrogenase</fullName>
        <ecNumber evidence="6">1.1.1.329</ecNumber>
    </recommendedName>
</protein>
<dbReference type="Gene3D" id="3.90.180.10">
    <property type="entry name" value="Medium-chain alcohol dehydrogenases, catalytic domain"/>
    <property type="match status" value="1"/>
</dbReference>
<dbReference type="InterPro" id="IPR013154">
    <property type="entry name" value="ADH-like_N"/>
</dbReference>
<comment type="pathway">
    <text evidence="4">Metabolic intermediate biosynthesis; 2-deoxystreptamine biosynthesis; 2-deoxystreptamine from D-glucose 6-phosphate: step 3/4.</text>
</comment>
<evidence type="ECO:0000256" key="6">
    <source>
        <dbReference type="ARBA" id="ARBA00039102"/>
    </source>
</evidence>
<dbReference type="GO" id="GO:0016491">
    <property type="term" value="F:oxidoreductase activity"/>
    <property type="evidence" value="ECO:0007669"/>
    <property type="project" value="UniProtKB-KW"/>
</dbReference>
<evidence type="ECO:0000256" key="8">
    <source>
        <dbReference type="ARBA" id="ARBA00048685"/>
    </source>
</evidence>
<keyword evidence="13" id="KW-1185">Reference proteome</keyword>
<comment type="catalytic activity">
    <reaction evidence="8">
        <text>2-deoxy-scyllo-inosamine + NAD(+) = 3-amino-2,3-dideoxy-scyllo-inosose + NADH + H(+)</text>
        <dbReference type="Rhea" id="RHEA:33883"/>
        <dbReference type="ChEBI" id="CHEBI:15378"/>
        <dbReference type="ChEBI" id="CHEBI:57540"/>
        <dbReference type="ChEBI" id="CHEBI:57945"/>
        <dbReference type="ChEBI" id="CHEBI:65002"/>
        <dbReference type="ChEBI" id="CHEBI:65003"/>
        <dbReference type="EC" id="1.1.1.329"/>
    </reaction>
</comment>
<dbReference type="InterPro" id="IPR036291">
    <property type="entry name" value="NAD(P)-bd_dom_sf"/>
</dbReference>
<evidence type="ECO:0000259" key="11">
    <source>
        <dbReference type="Pfam" id="PF08240"/>
    </source>
</evidence>
<comment type="similarity">
    <text evidence="5">Belongs to the zinc-containing alcohol dehydrogenase family. DOIA dehydrogenase subfamily.</text>
</comment>
<dbReference type="STRING" id="380248.SAMN05216251_11393"/>
<comment type="cofactor">
    <cofactor evidence="1">
        <name>Zn(2+)</name>
        <dbReference type="ChEBI" id="CHEBI:29105"/>
    </cofactor>
</comment>
<evidence type="ECO:0000256" key="2">
    <source>
        <dbReference type="ARBA" id="ARBA00023002"/>
    </source>
</evidence>
<evidence type="ECO:0000313" key="13">
    <source>
        <dbReference type="Proteomes" id="UP000199323"/>
    </source>
</evidence>
<dbReference type="SUPFAM" id="SSF50129">
    <property type="entry name" value="GroES-like"/>
    <property type="match status" value="1"/>
</dbReference>
<dbReference type="Proteomes" id="UP000199323">
    <property type="component" value="Unassembled WGS sequence"/>
</dbReference>
<comment type="catalytic activity">
    <reaction evidence="9">
        <text>2-deoxy-scyllo-inosamine + NADP(+) = 3-amino-2,3-dideoxy-scyllo-inosose + NADPH + H(+)</text>
        <dbReference type="Rhea" id="RHEA:33879"/>
        <dbReference type="ChEBI" id="CHEBI:15378"/>
        <dbReference type="ChEBI" id="CHEBI:57783"/>
        <dbReference type="ChEBI" id="CHEBI:58349"/>
        <dbReference type="ChEBI" id="CHEBI:65002"/>
        <dbReference type="ChEBI" id="CHEBI:65003"/>
        <dbReference type="EC" id="1.1.1.329"/>
    </reaction>
</comment>
<evidence type="ECO:0000256" key="7">
    <source>
        <dbReference type="ARBA" id="ARBA00039387"/>
    </source>
</evidence>
<dbReference type="InterPro" id="IPR011032">
    <property type="entry name" value="GroES-like_sf"/>
</dbReference>
<accession>A0A1I2ICX6</accession>
<evidence type="ECO:0000313" key="12">
    <source>
        <dbReference type="EMBL" id="SFF40222.1"/>
    </source>
</evidence>
<sequence length="372" mass="39845">MAEQVLAAVRTAPGTTELREFPMPDVPDDGALLKVEVAGICGTDVKMYAKPPFADPVIMGHENVGVIAKAGRTFSERKGLVEGDRIFVEHYVGCFRCEWCHRGEYRHCEATDWRTNPDARRYGYTSADNPGRLWGGFSQYLYLPWNAVTHRVPDGVSAELAGLVTPLSNGIEWALVTAGVGYASTVLIQGPGQQGLSQVVACKQAGASLIIVTGTTRDAARLLLAKDLGADHVIDVTQEDALARIREITGGRGVDVVLDCTSGAGTAPVLLGVDALKRREGTIVVQGELAAFPDFPLKKVTEKSISVKSARGHSYRSCELALEQLASGRFPLERLSTHSFPLADTDRAIRAVGGEGARDVVHVSLLPWAASA</sequence>